<protein>
    <submittedName>
        <fullName evidence="1">Uncharacterized protein</fullName>
    </submittedName>
</protein>
<evidence type="ECO:0000313" key="1">
    <source>
        <dbReference type="EMBL" id="KAK3953261.1"/>
    </source>
</evidence>
<reference evidence="1" key="1">
    <citation type="journal article" date="2023" name="Mol. Phylogenet. Evol.">
        <title>Genome-scale phylogeny and comparative genomics of the fungal order Sordariales.</title>
        <authorList>
            <person name="Hensen N."/>
            <person name="Bonometti L."/>
            <person name="Westerberg I."/>
            <person name="Brannstrom I.O."/>
            <person name="Guillou S."/>
            <person name="Cros-Aarteil S."/>
            <person name="Calhoun S."/>
            <person name="Haridas S."/>
            <person name="Kuo A."/>
            <person name="Mondo S."/>
            <person name="Pangilinan J."/>
            <person name="Riley R."/>
            <person name="LaButti K."/>
            <person name="Andreopoulos B."/>
            <person name="Lipzen A."/>
            <person name="Chen C."/>
            <person name="Yan M."/>
            <person name="Daum C."/>
            <person name="Ng V."/>
            <person name="Clum A."/>
            <person name="Steindorff A."/>
            <person name="Ohm R.A."/>
            <person name="Martin F."/>
            <person name="Silar P."/>
            <person name="Natvig D.O."/>
            <person name="Lalanne C."/>
            <person name="Gautier V."/>
            <person name="Ament-Velasquez S.L."/>
            <person name="Kruys A."/>
            <person name="Hutchinson M.I."/>
            <person name="Powell A.J."/>
            <person name="Barry K."/>
            <person name="Miller A.N."/>
            <person name="Grigoriev I.V."/>
            <person name="Debuchy R."/>
            <person name="Gladieux P."/>
            <person name="Hiltunen Thoren M."/>
            <person name="Johannesson H."/>
        </authorList>
    </citation>
    <scope>NUCLEOTIDE SEQUENCE</scope>
    <source>
        <strain evidence="1">CBS 626.80</strain>
    </source>
</reference>
<dbReference type="AlphaFoldDB" id="A0AAN6NYB9"/>
<organism evidence="1 2">
    <name type="scientific">Pseudoneurospora amorphoporcata</name>
    <dbReference type="NCBI Taxonomy" id="241081"/>
    <lineage>
        <taxon>Eukaryota</taxon>
        <taxon>Fungi</taxon>
        <taxon>Dikarya</taxon>
        <taxon>Ascomycota</taxon>
        <taxon>Pezizomycotina</taxon>
        <taxon>Sordariomycetes</taxon>
        <taxon>Sordariomycetidae</taxon>
        <taxon>Sordariales</taxon>
        <taxon>Sordariaceae</taxon>
        <taxon>Pseudoneurospora</taxon>
    </lineage>
</organism>
<sequence>MPTIDTETNHNLLHSIYNVPSFSLILRHFRDTNPRTTYICHNCRCEILHKIVHGASDPSLCNKLGLIPLYNVLKDAGLTSSSNYGLDKSESRLPKPEAQDYMIALGNPETWHNVLTRGWGAFLVNYLMGKAGPGYSLAELEDMSKTELGDLVTKLVFLCRGSYSVVDLYHDRKFEEFAEWTAELLSNMQCATGKCEALKWQQLVGKKNRQGLPGTVKSLDGEDAIVFARIVLFSVRSLLDPEICKVIDKYAGLVPHLEKEFDPRAVMPSAAKRYAWRPRRLVQVVIRDAAEAFDLAREKGYFNHLIQEGKQRWRAAKDLAEEEEREEYNAW</sequence>
<gene>
    <name evidence="1" type="ORF">QBC32DRAFT_339277</name>
</gene>
<proteinExistence type="predicted"/>
<dbReference type="EMBL" id="MU859108">
    <property type="protein sequence ID" value="KAK3953261.1"/>
    <property type="molecule type" value="Genomic_DNA"/>
</dbReference>
<accession>A0AAN6NYB9</accession>
<evidence type="ECO:0000313" key="2">
    <source>
        <dbReference type="Proteomes" id="UP001303222"/>
    </source>
</evidence>
<reference evidence="1" key="2">
    <citation type="submission" date="2023-06" db="EMBL/GenBank/DDBJ databases">
        <authorList>
            <consortium name="Lawrence Berkeley National Laboratory"/>
            <person name="Mondo S.J."/>
            <person name="Hensen N."/>
            <person name="Bonometti L."/>
            <person name="Westerberg I."/>
            <person name="Brannstrom I.O."/>
            <person name="Guillou S."/>
            <person name="Cros-Aarteil S."/>
            <person name="Calhoun S."/>
            <person name="Haridas S."/>
            <person name="Kuo A."/>
            <person name="Pangilinan J."/>
            <person name="Riley R."/>
            <person name="Labutti K."/>
            <person name="Andreopoulos B."/>
            <person name="Lipzen A."/>
            <person name="Chen C."/>
            <person name="Yanf M."/>
            <person name="Daum C."/>
            <person name="Ng V."/>
            <person name="Clum A."/>
            <person name="Steindorff A."/>
            <person name="Ohm R."/>
            <person name="Martin F."/>
            <person name="Silar P."/>
            <person name="Natvig D."/>
            <person name="Lalanne C."/>
            <person name="Gautier V."/>
            <person name="Ament-Velasquez S.L."/>
            <person name="Kruys A."/>
            <person name="Hutchinson M.I."/>
            <person name="Powell A.J."/>
            <person name="Barry K."/>
            <person name="Miller A.N."/>
            <person name="Grigoriev I.V."/>
            <person name="Debuchy R."/>
            <person name="Gladieux P."/>
            <person name="Thoren M.H."/>
            <person name="Johannesson H."/>
        </authorList>
    </citation>
    <scope>NUCLEOTIDE SEQUENCE</scope>
    <source>
        <strain evidence="1">CBS 626.80</strain>
    </source>
</reference>
<keyword evidence="2" id="KW-1185">Reference proteome</keyword>
<name>A0AAN6NYB9_9PEZI</name>
<dbReference type="Proteomes" id="UP001303222">
    <property type="component" value="Unassembled WGS sequence"/>
</dbReference>
<comment type="caution">
    <text evidence="1">The sequence shown here is derived from an EMBL/GenBank/DDBJ whole genome shotgun (WGS) entry which is preliminary data.</text>
</comment>